<dbReference type="GeneID" id="70289463"/>
<accession>A0A9P7ZH16</accession>
<evidence type="ECO:0000313" key="3">
    <source>
        <dbReference type="Proteomes" id="UP000887229"/>
    </source>
</evidence>
<reference evidence="2" key="1">
    <citation type="journal article" date="2021" name="IMA Fungus">
        <title>Genomic characterization of three marine fungi, including Emericellopsis atlantica sp. nov. with signatures of a generalist lifestyle and marine biomass degradation.</title>
        <authorList>
            <person name="Hagestad O.C."/>
            <person name="Hou L."/>
            <person name="Andersen J.H."/>
            <person name="Hansen E.H."/>
            <person name="Altermark B."/>
            <person name="Li C."/>
            <person name="Kuhnert E."/>
            <person name="Cox R.J."/>
            <person name="Crous P.W."/>
            <person name="Spatafora J.W."/>
            <person name="Lail K."/>
            <person name="Amirebrahimi M."/>
            <person name="Lipzen A."/>
            <person name="Pangilinan J."/>
            <person name="Andreopoulos W."/>
            <person name="Hayes R.D."/>
            <person name="Ng V."/>
            <person name="Grigoriev I.V."/>
            <person name="Jackson S.A."/>
            <person name="Sutton T.D.S."/>
            <person name="Dobson A.D.W."/>
            <person name="Rama T."/>
        </authorList>
    </citation>
    <scope>NUCLEOTIDE SEQUENCE</scope>
    <source>
        <strain evidence="2">TS7</strain>
    </source>
</reference>
<comment type="caution">
    <text evidence="2">The sequence shown here is derived from an EMBL/GenBank/DDBJ whole genome shotgun (WGS) entry which is preliminary data.</text>
</comment>
<name>A0A9P7ZH16_9HYPO</name>
<dbReference type="OrthoDB" id="2740448at2759"/>
<organism evidence="2 3">
    <name type="scientific">Emericellopsis atlantica</name>
    <dbReference type="NCBI Taxonomy" id="2614577"/>
    <lineage>
        <taxon>Eukaryota</taxon>
        <taxon>Fungi</taxon>
        <taxon>Dikarya</taxon>
        <taxon>Ascomycota</taxon>
        <taxon>Pezizomycotina</taxon>
        <taxon>Sordariomycetes</taxon>
        <taxon>Hypocreomycetidae</taxon>
        <taxon>Hypocreales</taxon>
        <taxon>Bionectriaceae</taxon>
        <taxon>Emericellopsis</taxon>
    </lineage>
</organism>
<evidence type="ECO:0000256" key="1">
    <source>
        <dbReference type="SAM" id="MobiDB-lite"/>
    </source>
</evidence>
<dbReference type="Proteomes" id="UP000887229">
    <property type="component" value="Unassembled WGS sequence"/>
</dbReference>
<dbReference type="AlphaFoldDB" id="A0A9P7ZH16"/>
<proteinExistence type="predicted"/>
<evidence type="ECO:0000313" key="2">
    <source>
        <dbReference type="EMBL" id="KAG9251949.1"/>
    </source>
</evidence>
<feature type="compositionally biased region" description="Basic and acidic residues" evidence="1">
    <location>
        <begin position="8"/>
        <end position="24"/>
    </location>
</feature>
<dbReference type="EMBL" id="MU251265">
    <property type="protein sequence ID" value="KAG9251949.1"/>
    <property type="molecule type" value="Genomic_DNA"/>
</dbReference>
<keyword evidence="3" id="KW-1185">Reference proteome</keyword>
<dbReference type="RefSeq" id="XP_046115873.1">
    <property type="nucleotide sequence ID" value="XM_046258560.1"/>
</dbReference>
<sequence>MAKAKQKQRADNRSSRVPKSHSETARAPTTTALTSTTAIASDLTLRYKLLVLLHDFLKFTKDPAAERRINSTTDEHYISLPYFSQDEVAMVKSAVVETKISEHALGGMLEHINNDDDNDTTQPADEERTSSCSVFEAFEDKTFDSVVRSLLSNFIDKRRASGDARPCGPHQLAPLYASLFGIDLKETQDERFLGRLRRAGV</sequence>
<protein>
    <submittedName>
        <fullName evidence="2">Uncharacterized protein</fullName>
    </submittedName>
</protein>
<feature type="region of interest" description="Disordered" evidence="1">
    <location>
        <begin position="1"/>
        <end position="30"/>
    </location>
</feature>
<gene>
    <name evidence="2" type="ORF">F5Z01DRAFT_258597</name>
</gene>